<organism evidence="1 2">
    <name type="scientific">Croceimicrobium hydrocarbonivorans</name>
    <dbReference type="NCBI Taxonomy" id="2761580"/>
    <lineage>
        <taxon>Bacteria</taxon>
        <taxon>Pseudomonadati</taxon>
        <taxon>Bacteroidota</taxon>
        <taxon>Flavobacteriia</taxon>
        <taxon>Flavobacteriales</taxon>
        <taxon>Owenweeksiaceae</taxon>
        <taxon>Croceimicrobium</taxon>
    </lineage>
</organism>
<dbReference type="RefSeq" id="WP_210758448.1">
    <property type="nucleotide sequence ID" value="NZ_CP060139.1"/>
</dbReference>
<name>A0A7H0VDW4_9FLAO</name>
<dbReference type="EMBL" id="CP060139">
    <property type="protein sequence ID" value="QNR23912.1"/>
    <property type="molecule type" value="Genomic_DNA"/>
</dbReference>
<proteinExistence type="predicted"/>
<accession>A0A7H0VDW4</accession>
<evidence type="ECO:0000313" key="2">
    <source>
        <dbReference type="Proteomes" id="UP000516305"/>
    </source>
</evidence>
<keyword evidence="2" id="KW-1185">Reference proteome</keyword>
<dbReference type="AlphaFoldDB" id="A0A7H0VDW4"/>
<dbReference type="KEGG" id="chyd:H4K34_16270"/>
<dbReference type="Proteomes" id="UP000516305">
    <property type="component" value="Chromosome"/>
</dbReference>
<sequence>MSWDIVLFNSEEKIVKIEELDESKLLPCDFSAILEASFNKVIKDDRHRSIEGEGYYIDYFAHDEAVSNMMLSLYGEKGLFELIKLARKHNWQIFDSSLGVMIDLEKPENNGDKRHRKYLWQILKQ</sequence>
<reference evidence="1 2" key="1">
    <citation type="submission" date="2020-08" db="EMBL/GenBank/DDBJ databases">
        <title>Croceimicrobium hydrocarbonivorans gen. nov., sp. nov., a novel marine bacterium isolated from a bacterial consortium that degrades polyethylene terephthalate.</title>
        <authorList>
            <person name="Liu R."/>
        </authorList>
    </citation>
    <scope>NUCLEOTIDE SEQUENCE [LARGE SCALE GENOMIC DNA]</scope>
    <source>
        <strain evidence="1 2">A20-9</strain>
    </source>
</reference>
<protein>
    <submittedName>
        <fullName evidence="1">Uncharacterized protein</fullName>
    </submittedName>
</protein>
<gene>
    <name evidence="1" type="ORF">H4K34_16270</name>
</gene>
<evidence type="ECO:0000313" key="1">
    <source>
        <dbReference type="EMBL" id="QNR23912.1"/>
    </source>
</evidence>